<sequence>MIEHTLDEQRSVLHVRPSGPLREEDFEILARKVDPFIKRSGGLRGLLIETADFPGWTDTAAALRHIRFVRNHHREIDKVAIVTDSPIGEVADHLVDHFVAAEIRQFPYGERDAAMKWLNQS</sequence>
<keyword evidence="2" id="KW-1185">Reference proteome</keyword>
<dbReference type="AlphaFoldDB" id="A0A1G6B6Q6"/>
<dbReference type="Proteomes" id="UP000198771">
    <property type="component" value="Unassembled WGS sequence"/>
</dbReference>
<dbReference type="Gene3D" id="3.40.50.10600">
    <property type="entry name" value="SpoIIaa-like domains"/>
    <property type="match status" value="1"/>
</dbReference>
<dbReference type="InterPro" id="IPR038396">
    <property type="entry name" value="SpoIIAA-like_sf"/>
</dbReference>
<proteinExistence type="predicted"/>
<accession>A0A1G6B6Q6</accession>
<dbReference type="OrthoDB" id="9811577at2"/>
<gene>
    <name evidence="1" type="ORF">SAMN05660653_00751</name>
</gene>
<dbReference type="STRING" id="617002.SAMN05660653_00751"/>
<dbReference type="InterPro" id="IPR036513">
    <property type="entry name" value="STAS_dom_sf"/>
</dbReference>
<dbReference type="RefSeq" id="WP_092117407.1">
    <property type="nucleotide sequence ID" value="NZ_FMXO01000004.1"/>
</dbReference>
<organism evidence="1 2">
    <name type="scientific">Desulfonatronum thiosulfatophilum</name>
    <dbReference type="NCBI Taxonomy" id="617002"/>
    <lineage>
        <taxon>Bacteria</taxon>
        <taxon>Pseudomonadati</taxon>
        <taxon>Thermodesulfobacteriota</taxon>
        <taxon>Desulfovibrionia</taxon>
        <taxon>Desulfovibrionales</taxon>
        <taxon>Desulfonatronaceae</taxon>
        <taxon>Desulfonatronum</taxon>
    </lineage>
</organism>
<name>A0A1G6B6Q6_9BACT</name>
<dbReference type="Pfam" id="PF11964">
    <property type="entry name" value="SpoIIAA-like"/>
    <property type="match status" value="1"/>
</dbReference>
<dbReference type="EMBL" id="FMXO01000004">
    <property type="protein sequence ID" value="SDB16281.1"/>
    <property type="molecule type" value="Genomic_DNA"/>
</dbReference>
<protein>
    <submittedName>
        <fullName evidence="1">SpoIIAA-like</fullName>
    </submittedName>
</protein>
<evidence type="ECO:0000313" key="1">
    <source>
        <dbReference type="EMBL" id="SDB16281.1"/>
    </source>
</evidence>
<evidence type="ECO:0000313" key="2">
    <source>
        <dbReference type="Proteomes" id="UP000198771"/>
    </source>
</evidence>
<reference evidence="1 2" key="1">
    <citation type="submission" date="2016-10" db="EMBL/GenBank/DDBJ databases">
        <authorList>
            <person name="de Groot N.N."/>
        </authorList>
    </citation>
    <scope>NUCLEOTIDE SEQUENCE [LARGE SCALE GENOMIC DNA]</scope>
    <source>
        <strain evidence="1 2">ASO4-2</strain>
    </source>
</reference>
<dbReference type="InterPro" id="IPR021866">
    <property type="entry name" value="SpoIIAA-like"/>
</dbReference>
<dbReference type="SUPFAM" id="SSF52091">
    <property type="entry name" value="SpoIIaa-like"/>
    <property type="match status" value="1"/>
</dbReference>